<dbReference type="EMBL" id="MSZU01000106">
    <property type="protein sequence ID" value="OMP83938.1"/>
    <property type="molecule type" value="Genomic_DNA"/>
</dbReference>
<sequence>GLHARFAFERNGAFMLTVENPRRPVVVLGDESFDAGGRVLAKPRCRIGLGNLAYVFEYVVRSGGPDRERAFQQRLGRFLRETFRDQRGGQATPPRELLASPAEADHPLCDWLIRGTVGRGAFGTVTAARHRVTGRIAAAKMVVRTQRSVRECMREIDICAKVPEHVSRCPLHSVLAKRQTTHPDGKDTAAKKKPGANSPTSPPSSTPSTNAASAVLTGLPPQLLHLRLHLFHQLLSGLAHLHAHGFIHRDIKPANIGIVSMPPISFSPSSSHPHSLAAPRVVILDFGHAIHAPRASPRPGAVGTVPYLAPEMERAAYGPGVDVWALGVVGWQLFVDKALPWRRVIPEEEGGGGAGAWRGRVEALKRDRVHGGEGSVYGLLLGMLEWDEAERVGAAEAVGHKCFGRVREEGERVERARGKEGMGTGTRKRVRRGSLEGGEG</sequence>
<dbReference type="SMART" id="SM00220">
    <property type="entry name" value="S_TKc"/>
    <property type="match status" value="1"/>
</dbReference>
<protein>
    <submittedName>
        <fullName evidence="8">Spindle assembly checkpoint kinase</fullName>
    </submittedName>
</protein>
<dbReference type="GO" id="GO:0004672">
    <property type="term" value="F:protein kinase activity"/>
    <property type="evidence" value="ECO:0007669"/>
    <property type="project" value="InterPro"/>
</dbReference>
<dbReference type="Gene3D" id="3.30.200.20">
    <property type="entry name" value="Phosphorylase Kinase, domain 1"/>
    <property type="match status" value="1"/>
</dbReference>
<dbReference type="SUPFAM" id="SSF56112">
    <property type="entry name" value="Protein kinase-like (PK-like)"/>
    <property type="match status" value="1"/>
</dbReference>
<dbReference type="Gene3D" id="1.10.510.10">
    <property type="entry name" value="Transferase(Phosphotransferase) domain 1"/>
    <property type="match status" value="1"/>
</dbReference>
<accession>A0A1S8B989</accession>
<feature type="domain" description="Protein kinase" evidence="7">
    <location>
        <begin position="111"/>
        <end position="403"/>
    </location>
</feature>
<dbReference type="Pfam" id="PF00069">
    <property type="entry name" value="Pkinase"/>
    <property type="match status" value="1"/>
</dbReference>
<dbReference type="STRING" id="420778.A0A1S8B989"/>
<gene>
    <name evidence="8" type="ORF">BK809_0001321</name>
</gene>
<feature type="binding site" evidence="5">
    <location>
        <position position="140"/>
    </location>
    <ligand>
        <name>ATP</name>
        <dbReference type="ChEBI" id="CHEBI:30616"/>
    </ligand>
</feature>
<dbReference type="GO" id="GO:0005634">
    <property type="term" value="C:nucleus"/>
    <property type="evidence" value="ECO:0007669"/>
    <property type="project" value="TreeGrafter"/>
</dbReference>
<evidence type="ECO:0000313" key="9">
    <source>
        <dbReference type="Proteomes" id="UP000190776"/>
    </source>
</evidence>
<evidence type="ECO:0000256" key="6">
    <source>
        <dbReference type="SAM" id="MobiDB-lite"/>
    </source>
</evidence>
<keyword evidence="4 5" id="KW-0067">ATP-binding</keyword>
<evidence type="ECO:0000256" key="4">
    <source>
        <dbReference type="ARBA" id="ARBA00022840"/>
    </source>
</evidence>
<feature type="non-terminal residue" evidence="8">
    <location>
        <position position="1"/>
    </location>
</feature>
<dbReference type="OrthoDB" id="5979581at2759"/>
<evidence type="ECO:0000256" key="1">
    <source>
        <dbReference type="ARBA" id="ARBA00022679"/>
    </source>
</evidence>
<dbReference type="PROSITE" id="PS50011">
    <property type="entry name" value="PROTEIN_KINASE_DOM"/>
    <property type="match status" value="1"/>
</dbReference>
<dbReference type="InterPro" id="IPR011009">
    <property type="entry name" value="Kinase-like_dom_sf"/>
</dbReference>
<dbReference type="InterPro" id="IPR017441">
    <property type="entry name" value="Protein_kinase_ATP_BS"/>
</dbReference>
<dbReference type="AlphaFoldDB" id="A0A1S8B989"/>
<reference evidence="8 9" key="1">
    <citation type="submission" date="2017-01" db="EMBL/GenBank/DDBJ databases">
        <title>Draft genome sequence of Diplodia seriata F98.1, a fungal species involved in grapevine trunk diseases.</title>
        <authorList>
            <person name="Robert-Siegwald G."/>
            <person name="Vallet J."/>
            <person name="Abou-Mansour E."/>
            <person name="Xu J."/>
            <person name="Rey P."/>
            <person name="Bertsch C."/>
            <person name="Rego C."/>
            <person name="Larignon P."/>
            <person name="Fontaine F."/>
            <person name="Lebrun M.-H."/>
        </authorList>
    </citation>
    <scope>NUCLEOTIDE SEQUENCE [LARGE SCALE GENOMIC DNA]</scope>
    <source>
        <strain evidence="8 9">F98.1</strain>
    </source>
</reference>
<proteinExistence type="predicted"/>
<dbReference type="InterPro" id="IPR000719">
    <property type="entry name" value="Prot_kinase_dom"/>
</dbReference>
<dbReference type="InterPro" id="IPR050339">
    <property type="entry name" value="CC_SR_Kinase"/>
</dbReference>
<dbReference type="GO" id="GO:0005524">
    <property type="term" value="F:ATP binding"/>
    <property type="evidence" value="ECO:0007669"/>
    <property type="project" value="UniProtKB-UniRule"/>
</dbReference>
<keyword evidence="1" id="KW-0808">Transferase</keyword>
<organism evidence="8 9">
    <name type="scientific">Diplodia seriata</name>
    <dbReference type="NCBI Taxonomy" id="420778"/>
    <lineage>
        <taxon>Eukaryota</taxon>
        <taxon>Fungi</taxon>
        <taxon>Dikarya</taxon>
        <taxon>Ascomycota</taxon>
        <taxon>Pezizomycotina</taxon>
        <taxon>Dothideomycetes</taxon>
        <taxon>Dothideomycetes incertae sedis</taxon>
        <taxon>Botryosphaeriales</taxon>
        <taxon>Botryosphaeriaceae</taxon>
        <taxon>Diplodia</taxon>
    </lineage>
</organism>
<dbReference type="PROSITE" id="PS00107">
    <property type="entry name" value="PROTEIN_KINASE_ATP"/>
    <property type="match status" value="1"/>
</dbReference>
<feature type="region of interest" description="Disordered" evidence="6">
    <location>
        <begin position="175"/>
        <end position="213"/>
    </location>
</feature>
<name>A0A1S8B989_9PEZI</name>
<evidence type="ECO:0000256" key="2">
    <source>
        <dbReference type="ARBA" id="ARBA00022741"/>
    </source>
</evidence>
<evidence type="ECO:0000256" key="3">
    <source>
        <dbReference type="ARBA" id="ARBA00022777"/>
    </source>
</evidence>
<feature type="compositionally biased region" description="Basic and acidic residues" evidence="6">
    <location>
        <begin position="181"/>
        <end position="190"/>
    </location>
</feature>
<comment type="caution">
    <text evidence="8">The sequence shown here is derived from an EMBL/GenBank/DDBJ whole genome shotgun (WGS) entry which is preliminary data.</text>
</comment>
<dbReference type="PANTHER" id="PTHR11042">
    <property type="entry name" value="EUKARYOTIC TRANSLATION INITIATION FACTOR 2-ALPHA KINASE EIF2-ALPHA KINASE -RELATED"/>
    <property type="match status" value="1"/>
</dbReference>
<keyword evidence="2 5" id="KW-0547">Nucleotide-binding</keyword>
<keyword evidence="3 8" id="KW-0418">Kinase</keyword>
<dbReference type="Proteomes" id="UP000190776">
    <property type="component" value="Unassembled WGS sequence"/>
</dbReference>
<evidence type="ECO:0000313" key="8">
    <source>
        <dbReference type="EMBL" id="OMP83938.1"/>
    </source>
</evidence>
<feature type="region of interest" description="Disordered" evidence="6">
    <location>
        <begin position="413"/>
        <end position="440"/>
    </location>
</feature>
<evidence type="ECO:0000259" key="7">
    <source>
        <dbReference type="PROSITE" id="PS50011"/>
    </source>
</evidence>
<dbReference type="GO" id="GO:0005737">
    <property type="term" value="C:cytoplasm"/>
    <property type="evidence" value="ECO:0007669"/>
    <property type="project" value="TreeGrafter"/>
</dbReference>
<evidence type="ECO:0000256" key="5">
    <source>
        <dbReference type="PROSITE-ProRule" id="PRU10141"/>
    </source>
</evidence>